<evidence type="ECO:0000313" key="5">
    <source>
        <dbReference type="Proteomes" id="UP000887569"/>
    </source>
</evidence>
<dbReference type="InterPro" id="IPR031165">
    <property type="entry name" value="GNAT_YJDJ"/>
</dbReference>
<name>A0A915AH69_PARUN</name>
<evidence type="ECO:0000256" key="2">
    <source>
        <dbReference type="ARBA" id="ARBA00020243"/>
    </source>
</evidence>
<proteinExistence type="inferred from homology"/>
<dbReference type="SUPFAM" id="SSF55729">
    <property type="entry name" value="Acyl-CoA N-acyltransferases (Nat)"/>
    <property type="match status" value="1"/>
</dbReference>
<evidence type="ECO:0000259" key="4">
    <source>
        <dbReference type="PROSITE" id="PS51729"/>
    </source>
</evidence>
<dbReference type="Gene3D" id="3.40.630.30">
    <property type="match status" value="1"/>
</dbReference>
<comment type="similarity">
    <text evidence="1">Belongs to the NATD1 family.</text>
</comment>
<accession>A0A915AH69</accession>
<dbReference type="WBParaSite" id="PgR008_g117_t03">
    <property type="protein sequence ID" value="PgR008_g117_t03"/>
    <property type="gene ID" value="PgR008_g117"/>
</dbReference>
<dbReference type="InterPro" id="IPR016181">
    <property type="entry name" value="Acyl_CoA_acyltransferase"/>
</dbReference>
<keyword evidence="5" id="KW-1185">Reference proteome</keyword>
<feature type="domain" description="N-acetyltransferase" evidence="4">
    <location>
        <begin position="30"/>
        <end position="118"/>
    </location>
</feature>
<dbReference type="PANTHER" id="PTHR31435:SF9">
    <property type="entry name" value="PROTEIN NATD1"/>
    <property type="match status" value="1"/>
</dbReference>
<dbReference type="PANTHER" id="PTHR31435">
    <property type="entry name" value="PROTEIN NATD1"/>
    <property type="match status" value="1"/>
</dbReference>
<protein>
    <recommendedName>
        <fullName evidence="2">Protein NATD1</fullName>
    </recommendedName>
    <alternativeName>
        <fullName evidence="3">N-acetyltransferase domain-containing protein 1</fullName>
    </alternativeName>
</protein>
<dbReference type="InterPro" id="IPR045057">
    <property type="entry name" value="Gcn5-rel_NAT"/>
</dbReference>
<organism evidence="5 6">
    <name type="scientific">Parascaris univalens</name>
    <name type="common">Nematode worm</name>
    <dbReference type="NCBI Taxonomy" id="6257"/>
    <lineage>
        <taxon>Eukaryota</taxon>
        <taxon>Metazoa</taxon>
        <taxon>Ecdysozoa</taxon>
        <taxon>Nematoda</taxon>
        <taxon>Chromadorea</taxon>
        <taxon>Rhabditida</taxon>
        <taxon>Spirurina</taxon>
        <taxon>Ascaridomorpha</taxon>
        <taxon>Ascaridoidea</taxon>
        <taxon>Ascarididae</taxon>
        <taxon>Parascaris</taxon>
    </lineage>
</organism>
<dbReference type="Proteomes" id="UP000887569">
    <property type="component" value="Unplaced"/>
</dbReference>
<evidence type="ECO:0000256" key="3">
    <source>
        <dbReference type="ARBA" id="ARBA00031876"/>
    </source>
</evidence>
<sequence>PLCTPTFFDLLNTRISSEVMAMKVTPLTVEHCAKSLEFFVRMNGARSTLQYRRLPNNVLDLYHTEVPPPFQGKGVAKMLCQAAFVYARDQHLQVLPTCSYVAKYVNQMASPEEKAIVLHREKLQKS</sequence>
<dbReference type="Pfam" id="PF14542">
    <property type="entry name" value="Acetyltransf_CG"/>
    <property type="match status" value="1"/>
</dbReference>
<reference evidence="6" key="1">
    <citation type="submission" date="2022-11" db="UniProtKB">
        <authorList>
            <consortium name="WormBaseParasite"/>
        </authorList>
    </citation>
    <scope>IDENTIFICATION</scope>
</reference>
<dbReference type="PROSITE" id="PS51729">
    <property type="entry name" value="GNAT_YJDJ"/>
    <property type="match status" value="1"/>
</dbReference>
<dbReference type="CDD" id="cd04301">
    <property type="entry name" value="NAT_SF"/>
    <property type="match status" value="1"/>
</dbReference>
<dbReference type="AlphaFoldDB" id="A0A915AH69"/>
<evidence type="ECO:0000256" key="1">
    <source>
        <dbReference type="ARBA" id="ARBA00006233"/>
    </source>
</evidence>
<evidence type="ECO:0000313" key="6">
    <source>
        <dbReference type="WBParaSite" id="PgR008_g117_t03"/>
    </source>
</evidence>